<dbReference type="EMBL" id="JAMDLW010000014">
    <property type="protein sequence ID" value="MCY9520330.1"/>
    <property type="molecule type" value="Genomic_DNA"/>
</dbReference>
<feature type="chain" id="PRO_5045839985" evidence="1">
    <location>
        <begin position="29"/>
        <end position="1212"/>
    </location>
</feature>
<organism evidence="3 4">
    <name type="scientific">Paenibacillus apiarius</name>
    <dbReference type="NCBI Taxonomy" id="46240"/>
    <lineage>
        <taxon>Bacteria</taxon>
        <taxon>Bacillati</taxon>
        <taxon>Bacillota</taxon>
        <taxon>Bacilli</taxon>
        <taxon>Bacillales</taxon>
        <taxon>Paenibacillaceae</taxon>
        <taxon>Paenibacillus</taxon>
    </lineage>
</organism>
<feature type="domain" description="SLH" evidence="2">
    <location>
        <begin position="1144"/>
        <end position="1212"/>
    </location>
</feature>
<dbReference type="RefSeq" id="WP_087433984.1">
    <property type="nucleotide sequence ID" value="NZ_JAMDLV010000017.1"/>
</dbReference>
<dbReference type="Pfam" id="PF00395">
    <property type="entry name" value="SLH"/>
    <property type="match status" value="3"/>
</dbReference>
<reference evidence="3 4" key="1">
    <citation type="submission" date="2022-05" db="EMBL/GenBank/DDBJ databases">
        <title>Genome Sequencing of Bee-Associated Microbes.</title>
        <authorList>
            <person name="Dunlap C."/>
        </authorList>
    </citation>
    <scope>NUCLEOTIDE SEQUENCE [LARGE SCALE GENOMIC DNA]</scope>
    <source>
        <strain evidence="3 4">NRRL NRS-1438</strain>
    </source>
</reference>
<proteinExistence type="predicted"/>
<dbReference type="InterPro" id="IPR001119">
    <property type="entry name" value="SLH_dom"/>
</dbReference>
<evidence type="ECO:0000256" key="1">
    <source>
        <dbReference type="SAM" id="SignalP"/>
    </source>
</evidence>
<dbReference type="PROSITE" id="PS51272">
    <property type="entry name" value="SLH"/>
    <property type="match status" value="3"/>
</dbReference>
<sequence length="1212" mass="133148">MRAWLKSLCMLLVVALISAGIPLGVAKADDPEGARYFHFSNLSTSKDHPTQVNTENIEVKGTFNGVSSSSIGYKVELEVDGKVVHTTYGTDVKPTITGNSFVFRAVPLQTGLNIVTVTGLGPNGNTVEASAFVEFSNVPAISDIKLSDGRTLESGVPLIVKGDTAGLSLKAPNATEVSVNGRQMFNGGAGVFVASGIKLQPGLNDIVIVATNGSLTYTITRQVVSFNGVLTGYDTYIGGKAIDHTSNHFVTGDVSGAVKGKFIVPKPQQGTTPGDPTMEILVNKEGDPTPLLDEKTGTTITKLEESSNYIIYEYVTAGSVTTNSTGKHLLKLTVTFDGKTNVFNNFFIIRDSSAAEIVDVKQLFNPEESGTGVSYSAEATFAQNSTIFEVPLYLKLQLNNFTGQDISITDWQNGKEVKDPVFKATTGLKTINGEPVIKLEALPAGDQTLKIEVGGEEYEIKVSYAPGPYIKLTNVFDGKTFDNAKGLPNIQGRLVNFNLQNSSEMDQTYITFNGKKVRLSGINNGTGEFDHPLGGDLVAGPNKITIDGVANGVPISYTITVFFFSKDVPAIVKIYPVPEAVDATNPNKEDTEQKFKLIQDYQYVTKERSADVWLEVQNATGLNIYIDGKLLTSLEEKDLTTGSPSTNPSILFKEKNATTGSFLYLMHGLELPKSGKKNVTIEARKGVTTARQTLEITREQNTFELLSPKLPEESVVNQNFLKVSIRAEGADKVLIGKQELVKGEEDIFRGEVTLKNGKNNIKFTVMQGKQKINGNFEVNYANAALPGAQFKTSIGKNGKLSAFGGNLVLQLPKGTMLRDMNPRPGQTPKEIQLFDKQSLLFGIADPDDGRTITRENQVGVRKPVTGGSDEFLDGTIRRISPDEFARSVLLPKSHFGLGSQLYWIDAGYFSSEESVLNQDYKLISATHPYDEAKKFYERGDRMWLEPTQRGTITLKYDPNIVNEQARNVGIWRWNNTNKLWENVGGKLDTKKKTITAPFDGFGYYGVFSVRYSYDDIISHRYARPSLELMLSRGFMKAKNLNEFGVYDNITRGEFATMLVKMLNIPLDYDENNLTFDDVLNYEVPDLLWDYRYIETAARKGIVRGLAPRLFMPNGELTRQEAAAMIARAMNLKLNDTEKELAKIQKSFTDANLIDYYSVSPVSAVSKAGIISGIPNELQAGQKKPTYRFDPRSPLTRADASVMGERILTKLKK</sequence>
<feature type="domain" description="SLH" evidence="2">
    <location>
        <begin position="1009"/>
        <end position="1072"/>
    </location>
</feature>
<protein>
    <submittedName>
        <fullName evidence="3">S-layer homology domain-containing protein</fullName>
    </submittedName>
</protein>
<dbReference type="Proteomes" id="UP001207626">
    <property type="component" value="Unassembled WGS sequence"/>
</dbReference>
<accession>A0ABT4DSJ2</accession>
<name>A0ABT4DSJ2_9BACL</name>
<evidence type="ECO:0000313" key="4">
    <source>
        <dbReference type="Proteomes" id="UP001207626"/>
    </source>
</evidence>
<feature type="domain" description="SLH" evidence="2">
    <location>
        <begin position="1076"/>
        <end position="1139"/>
    </location>
</feature>
<keyword evidence="1" id="KW-0732">Signal</keyword>
<evidence type="ECO:0000313" key="3">
    <source>
        <dbReference type="EMBL" id="MCY9520330.1"/>
    </source>
</evidence>
<evidence type="ECO:0000259" key="2">
    <source>
        <dbReference type="PROSITE" id="PS51272"/>
    </source>
</evidence>
<gene>
    <name evidence="3" type="ORF">M5X09_11650</name>
</gene>
<comment type="caution">
    <text evidence="3">The sequence shown here is derived from an EMBL/GenBank/DDBJ whole genome shotgun (WGS) entry which is preliminary data.</text>
</comment>
<feature type="signal peptide" evidence="1">
    <location>
        <begin position="1"/>
        <end position="28"/>
    </location>
</feature>
<keyword evidence="4" id="KW-1185">Reference proteome</keyword>